<dbReference type="Gene3D" id="2.30.29.30">
    <property type="entry name" value="Pleckstrin-homology domain (PH domain)/Phosphotyrosine-binding domain (PTB)"/>
    <property type="match status" value="1"/>
</dbReference>
<feature type="compositionally biased region" description="Polar residues" evidence="1">
    <location>
        <begin position="736"/>
        <end position="754"/>
    </location>
</feature>
<evidence type="ECO:0000313" key="4">
    <source>
        <dbReference type="EMBL" id="EOR03695.1"/>
    </source>
</evidence>
<dbReference type="EMBL" id="KE007226">
    <property type="protein sequence ID" value="EOR03695.1"/>
    <property type="molecule type" value="Genomic_DNA"/>
</dbReference>
<dbReference type="InterPro" id="IPR035999">
    <property type="entry name" value="Sec7_dom_sf"/>
</dbReference>
<feature type="compositionally biased region" description="Low complexity" evidence="1">
    <location>
        <begin position="762"/>
        <end position="774"/>
    </location>
</feature>
<dbReference type="SUPFAM" id="SSF48425">
    <property type="entry name" value="Sec7 domain"/>
    <property type="match status" value="1"/>
</dbReference>
<dbReference type="GO" id="GO:0032012">
    <property type="term" value="P:regulation of ARF protein signal transduction"/>
    <property type="evidence" value="ECO:0007669"/>
    <property type="project" value="InterPro"/>
</dbReference>
<feature type="region of interest" description="Disordered" evidence="1">
    <location>
        <begin position="516"/>
        <end position="558"/>
    </location>
</feature>
<dbReference type="PANTHER" id="PTHR10663">
    <property type="entry name" value="GUANYL-NUCLEOTIDE EXCHANGE FACTOR"/>
    <property type="match status" value="1"/>
</dbReference>
<dbReference type="InterPro" id="IPR000904">
    <property type="entry name" value="Sec7_dom"/>
</dbReference>
<accession>R9ANR4</accession>
<proteinExistence type="predicted"/>
<dbReference type="PROSITE" id="PS50003">
    <property type="entry name" value="PH_DOMAIN"/>
    <property type="match status" value="1"/>
</dbReference>
<protein>
    <submittedName>
        <fullName evidence="4">Protein transport protein sec73</fullName>
    </submittedName>
</protein>
<dbReference type="PROSITE" id="PS50190">
    <property type="entry name" value="SEC7"/>
    <property type="match status" value="1"/>
</dbReference>
<evidence type="ECO:0000313" key="5">
    <source>
        <dbReference type="Proteomes" id="UP000014064"/>
    </source>
</evidence>
<feature type="region of interest" description="Disordered" evidence="1">
    <location>
        <begin position="736"/>
        <end position="814"/>
    </location>
</feature>
<name>R9ANR4_WALI9</name>
<dbReference type="GeneID" id="20376104"/>
<keyword evidence="5" id="KW-1185">Reference proteome</keyword>
<reference evidence="5" key="1">
    <citation type="journal article" date="2013" name="BMC Genomics">
        <title>Genome and transcriptome sequencing of the halophilic fungus Wallemia ichthyophaga: haloadaptations present and absent.</title>
        <authorList>
            <person name="Zajc J."/>
            <person name="Liu Y."/>
            <person name="Dai W."/>
            <person name="Yang Z."/>
            <person name="Hu J."/>
            <person name="Gostincar C."/>
            <person name="Gunde-Cimerman N."/>
        </authorList>
    </citation>
    <scope>NUCLEOTIDE SEQUENCE [LARGE SCALE GENOMIC DNA]</scope>
    <source>
        <strain evidence="5">EXF-994 / CBS 113033</strain>
    </source>
</reference>
<dbReference type="InterPro" id="IPR023394">
    <property type="entry name" value="Sec7_C_sf"/>
</dbReference>
<dbReference type="Pfam" id="PF01369">
    <property type="entry name" value="Sec7"/>
    <property type="match status" value="1"/>
</dbReference>
<dbReference type="HOGENOM" id="CLU_018504_0_0_1"/>
<dbReference type="Proteomes" id="UP000014064">
    <property type="component" value="Unassembled WGS sequence"/>
</dbReference>
<dbReference type="Gene3D" id="1.10.1000.11">
    <property type="entry name" value="Arf Nucleotide-binding Site Opener,domain 2"/>
    <property type="match status" value="1"/>
</dbReference>
<evidence type="ECO:0000259" key="2">
    <source>
        <dbReference type="PROSITE" id="PS50003"/>
    </source>
</evidence>
<feature type="compositionally biased region" description="Low complexity" evidence="1">
    <location>
        <begin position="516"/>
        <end position="554"/>
    </location>
</feature>
<dbReference type="AlphaFoldDB" id="R9ANR4"/>
<dbReference type="GO" id="GO:0005085">
    <property type="term" value="F:guanyl-nucleotide exchange factor activity"/>
    <property type="evidence" value="ECO:0007669"/>
    <property type="project" value="InterPro"/>
</dbReference>
<dbReference type="InterPro" id="IPR011993">
    <property type="entry name" value="PH-like_dom_sf"/>
</dbReference>
<evidence type="ECO:0000256" key="1">
    <source>
        <dbReference type="SAM" id="MobiDB-lite"/>
    </source>
</evidence>
<feature type="compositionally biased region" description="Polar residues" evidence="1">
    <location>
        <begin position="794"/>
        <end position="814"/>
    </location>
</feature>
<dbReference type="KEGG" id="wic:J056_003152"/>
<gene>
    <name evidence="4" type="ORF">J056_003152</name>
</gene>
<dbReference type="OMA" id="HAFTHAI"/>
<dbReference type="SUPFAM" id="SSF50729">
    <property type="entry name" value="PH domain-like"/>
    <property type="match status" value="1"/>
</dbReference>
<sequence length="814" mass="90842">MGNTHSTDSILLDNKIQRDKLNHFKKSLDNLAQVNHSLAAEAVARSDVTAARKFLQIKYDNIASVRQVQAQLDSLSGIIKGIEGKREEMLLLEQLEQGNQLLSRLNKTIRLERVQDILNSKETQESYQQEISNLIYTPIPDLQLDNELDSLVDEEPTRQLKLPRVPEGENNPYPLNGLPIDISLRIWLMYNQLPTETQQIDKFILNFSEAYYEHNKLIPQDTVYILSFSILLLNTDKFNKSNKHKMSKRDFIRNTNYIGISEYFLEYLYDNTCFTPFIKLVDATRLPSNHPYSYILSNSLDRLRLPTLSKPNDAKFSLSDAYSLSKLNSLFINAPIIRLSTNEFLRLTHYSKLSIKLPKNTLWRSFVVILTGSQLLLYKNMSVLASIRSEIVKFNGLVKEHLTSSNNTHASLNLRNLDTPSQYSFKPDDIIPLDDSVALVDHSYSKHPNTITLHSRKCKYLLQTHSIESMHLWISLINYSAAFKWANVRIRGHSLSDSHLHYAGLKARSRLHSSASTSEFARASTATSTSASTPTSTPTPTSSQSSPQSPTSPTLNRVGDFDSAVDSISAHMHASSNAHSRSSKLKTKLAHLTRLQEENSAHLSDTLNKLELCGTLTPFRRSTRSRLNGELVAMLTGALAELRVAEAKYASVAATLAGDLAVEEKIEARSVSVGMRAAAVHSQASRVRRAQSMFVGEGVGDVGGEVGNLEGVQATDHTTDHSPNHSPDALQHTASIRSNRTQKYSSATSLALQEQDNEEYPSNSTSTTATSSNNHYGHISVIKMPDAVRKHARNWSQGGSTSKEIVSPTTQKTE</sequence>
<dbReference type="Pfam" id="PF03357">
    <property type="entry name" value="Snf7"/>
    <property type="match status" value="1"/>
</dbReference>
<dbReference type="SMART" id="SM00233">
    <property type="entry name" value="PH"/>
    <property type="match status" value="1"/>
</dbReference>
<feature type="domain" description="SEC7" evidence="3">
    <location>
        <begin position="96"/>
        <end position="275"/>
    </location>
</feature>
<dbReference type="CDD" id="cd00821">
    <property type="entry name" value="PH"/>
    <property type="match status" value="1"/>
</dbReference>
<dbReference type="RefSeq" id="XP_009266731.1">
    <property type="nucleotide sequence ID" value="XM_009268456.1"/>
</dbReference>
<dbReference type="PANTHER" id="PTHR10663:SF405">
    <property type="entry name" value="ARF GUANINE NUCLEOTIDE EXCHANGE FACTOR SYT1"/>
    <property type="match status" value="1"/>
</dbReference>
<dbReference type="InterPro" id="IPR005024">
    <property type="entry name" value="Snf7_fam"/>
</dbReference>
<feature type="domain" description="PH" evidence="2">
    <location>
        <begin position="346"/>
        <end position="482"/>
    </location>
</feature>
<dbReference type="SMART" id="SM00222">
    <property type="entry name" value="Sec7"/>
    <property type="match status" value="1"/>
</dbReference>
<dbReference type="OrthoDB" id="441172at2759"/>
<organism evidence="4 5">
    <name type="scientific">Wallemia ichthyophaga (strain EXF-994 / CBS 113033)</name>
    <dbReference type="NCBI Taxonomy" id="1299270"/>
    <lineage>
        <taxon>Eukaryota</taxon>
        <taxon>Fungi</taxon>
        <taxon>Dikarya</taxon>
        <taxon>Basidiomycota</taxon>
        <taxon>Wallemiomycotina</taxon>
        <taxon>Wallemiomycetes</taxon>
        <taxon>Wallemiales</taxon>
        <taxon>Wallemiaceae</taxon>
        <taxon>Wallemia</taxon>
    </lineage>
</organism>
<dbReference type="STRING" id="1299270.R9ANR4"/>
<dbReference type="eggNOG" id="KOG2910">
    <property type="taxonomic scope" value="Eukaryota"/>
</dbReference>
<evidence type="ECO:0000259" key="3">
    <source>
        <dbReference type="PROSITE" id="PS50190"/>
    </source>
</evidence>
<dbReference type="InterPro" id="IPR001849">
    <property type="entry name" value="PH_domain"/>
</dbReference>
<dbReference type="eggNOG" id="KOG0929">
    <property type="taxonomic scope" value="Eukaryota"/>
</dbReference>
<dbReference type="GO" id="GO:0007034">
    <property type="term" value="P:vacuolar transport"/>
    <property type="evidence" value="ECO:0007669"/>
    <property type="project" value="InterPro"/>
</dbReference>